<dbReference type="EMBL" id="JAGMWT010000013">
    <property type="protein sequence ID" value="KAH7117591.1"/>
    <property type="molecule type" value="Genomic_DNA"/>
</dbReference>
<evidence type="ECO:0000313" key="3">
    <source>
        <dbReference type="Proteomes" id="UP000700596"/>
    </source>
</evidence>
<organism evidence="2 3">
    <name type="scientific">Dendryphion nanum</name>
    <dbReference type="NCBI Taxonomy" id="256645"/>
    <lineage>
        <taxon>Eukaryota</taxon>
        <taxon>Fungi</taxon>
        <taxon>Dikarya</taxon>
        <taxon>Ascomycota</taxon>
        <taxon>Pezizomycotina</taxon>
        <taxon>Dothideomycetes</taxon>
        <taxon>Pleosporomycetidae</taxon>
        <taxon>Pleosporales</taxon>
        <taxon>Torulaceae</taxon>
        <taxon>Dendryphion</taxon>
    </lineage>
</organism>
<keyword evidence="3" id="KW-1185">Reference proteome</keyword>
<feature type="region of interest" description="Disordered" evidence="1">
    <location>
        <begin position="1"/>
        <end position="21"/>
    </location>
</feature>
<dbReference type="Proteomes" id="UP000700596">
    <property type="component" value="Unassembled WGS sequence"/>
</dbReference>
<name>A0A9P9DE76_9PLEO</name>
<accession>A0A9P9DE76</accession>
<reference evidence="2" key="1">
    <citation type="journal article" date="2021" name="Nat. Commun.">
        <title>Genetic determinants of endophytism in the Arabidopsis root mycobiome.</title>
        <authorList>
            <person name="Mesny F."/>
            <person name="Miyauchi S."/>
            <person name="Thiergart T."/>
            <person name="Pickel B."/>
            <person name="Atanasova L."/>
            <person name="Karlsson M."/>
            <person name="Huettel B."/>
            <person name="Barry K.W."/>
            <person name="Haridas S."/>
            <person name="Chen C."/>
            <person name="Bauer D."/>
            <person name="Andreopoulos W."/>
            <person name="Pangilinan J."/>
            <person name="LaButti K."/>
            <person name="Riley R."/>
            <person name="Lipzen A."/>
            <person name="Clum A."/>
            <person name="Drula E."/>
            <person name="Henrissat B."/>
            <person name="Kohler A."/>
            <person name="Grigoriev I.V."/>
            <person name="Martin F.M."/>
            <person name="Hacquard S."/>
        </authorList>
    </citation>
    <scope>NUCLEOTIDE SEQUENCE</scope>
    <source>
        <strain evidence="2">MPI-CAGE-CH-0243</strain>
    </source>
</reference>
<gene>
    <name evidence="2" type="ORF">B0J11DRAFT_88380</name>
</gene>
<evidence type="ECO:0000256" key="1">
    <source>
        <dbReference type="SAM" id="MobiDB-lite"/>
    </source>
</evidence>
<dbReference type="OrthoDB" id="2151982at2759"/>
<sequence>MDTVGGTDHDPDPEFAILDPSHNPTEALPRLSASPKAYPGCCLGLSTTFLSSLCNILPAAPAPILSIGSGYGLLEALLLSEPYSVNIIGVEVQPSSNKYLPASHHHVVTGTRFLDDTAQDARAWLFVYPRRVGLVHEYIRAHGQARVSTIVWAGPRADWEDYAGCFDFSWHVELTPADAVGGRSWELIAIAKKHPE</sequence>
<proteinExistence type="predicted"/>
<comment type="caution">
    <text evidence="2">The sequence shown here is derived from an EMBL/GenBank/DDBJ whole genome shotgun (WGS) entry which is preliminary data.</text>
</comment>
<evidence type="ECO:0000313" key="2">
    <source>
        <dbReference type="EMBL" id="KAH7117591.1"/>
    </source>
</evidence>
<dbReference type="AlphaFoldDB" id="A0A9P9DE76"/>
<protein>
    <submittedName>
        <fullName evidence="2">Uncharacterized protein</fullName>
    </submittedName>
</protein>